<dbReference type="RefSeq" id="WP_146571324.1">
    <property type="nucleotide sequence ID" value="NZ_SJPH01000001.1"/>
</dbReference>
<dbReference type="NCBIfam" id="TIGR01700">
    <property type="entry name" value="PNPH"/>
    <property type="match status" value="1"/>
</dbReference>
<evidence type="ECO:0000256" key="6">
    <source>
        <dbReference type="PIRSR" id="PIRSR000477-2"/>
    </source>
</evidence>
<dbReference type="Proteomes" id="UP000318995">
    <property type="component" value="Unassembled WGS sequence"/>
</dbReference>
<comment type="function">
    <text evidence="5">The purine nucleoside phosphorylases catalyze the phosphorolytic breakdown of the N-glycosidic bond in the beta-(deoxy)ribonucleoside molecules, with the formation of the corresponding free purine bases and pentose-1-phosphate.</text>
</comment>
<dbReference type="Gene3D" id="3.40.50.1580">
    <property type="entry name" value="Nucleoside phosphorylase domain"/>
    <property type="match status" value="1"/>
</dbReference>
<organism evidence="8 9">
    <name type="scientific">Botrimarina hoheduenensis</name>
    <dbReference type="NCBI Taxonomy" id="2528000"/>
    <lineage>
        <taxon>Bacteria</taxon>
        <taxon>Pseudomonadati</taxon>
        <taxon>Planctomycetota</taxon>
        <taxon>Planctomycetia</taxon>
        <taxon>Pirellulales</taxon>
        <taxon>Lacipirellulaceae</taxon>
        <taxon>Botrimarina</taxon>
    </lineage>
</organism>
<feature type="domain" description="Nucleoside phosphorylase" evidence="7">
    <location>
        <begin position="25"/>
        <end position="273"/>
    </location>
</feature>
<dbReference type="InterPro" id="IPR000845">
    <property type="entry name" value="Nucleoside_phosphorylase_d"/>
</dbReference>
<feature type="binding site" evidence="6">
    <location>
        <position position="63"/>
    </location>
    <ligand>
        <name>phosphate</name>
        <dbReference type="ChEBI" id="CHEBI:43474"/>
    </ligand>
</feature>
<name>A0A5C5WFP1_9BACT</name>
<dbReference type="GO" id="GO:0005737">
    <property type="term" value="C:cytoplasm"/>
    <property type="evidence" value="ECO:0007669"/>
    <property type="project" value="TreeGrafter"/>
</dbReference>
<comment type="similarity">
    <text evidence="2 5">Belongs to the PNP/MTAP phosphorylase family.</text>
</comment>
<evidence type="ECO:0000313" key="8">
    <source>
        <dbReference type="EMBL" id="TWT48909.1"/>
    </source>
</evidence>
<dbReference type="OrthoDB" id="1523230at2"/>
<keyword evidence="3 5" id="KW-0328">Glycosyltransferase</keyword>
<dbReference type="EMBL" id="SJPH01000001">
    <property type="protein sequence ID" value="TWT48909.1"/>
    <property type="molecule type" value="Genomic_DNA"/>
</dbReference>
<proteinExistence type="inferred from homology"/>
<feature type="binding site" evidence="6">
    <location>
        <begin position="85"/>
        <end position="87"/>
    </location>
    <ligand>
        <name>phosphate</name>
        <dbReference type="ChEBI" id="CHEBI:43474"/>
    </ligand>
</feature>
<dbReference type="SUPFAM" id="SSF53167">
    <property type="entry name" value="Purine and uridine phosphorylases"/>
    <property type="match status" value="1"/>
</dbReference>
<keyword evidence="4 5" id="KW-0808">Transferase</keyword>
<dbReference type="InterPro" id="IPR011270">
    <property type="entry name" value="Pur_Nuc_Pase_Ino/Guo-sp"/>
</dbReference>
<dbReference type="Pfam" id="PF01048">
    <property type="entry name" value="PNP_UDP_1"/>
    <property type="match status" value="1"/>
</dbReference>
<evidence type="ECO:0000256" key="5">
    <source>
        <dbReference type="PIRNR" id="PIRNR000477"/>
    </source>
</evidence>
<dbReference type="NCBIfam" id="NF006054">
    <property type="entry name" value="PRK08202.1"/>
    <property type="match status" value="1"/>
</dbReference>
<protein>
    <recommendedName>
        <fullName evidence="5">Purine nucleoside phosphorylase</fullName>
        <ecNumber evidence="5">2.4.2.1</ecNumber>
    </recommendedName>
    <alternativeName>
        <fullName evidence="5">Inosine-guanosine phosphorylase</fullName>
    </alternativeName>
</protein>
<feature type="binding site" evidence="6">
    <location>
        <position position="32"/>
    </location>
    <ligand>
        <name>phosphate</name>
        <dbReference type="ChEBI" id="CHEBI:43474"/>
    </ligand>
</feature>
<feature type="binding site" evidence="6">
    <location>
        <position position="216"/>
    </location>
    <ligand>
        <name>phosphate</name>
        <dbReference type="ChEBI" id="CHEBI:43474"/>
    </ligand>
</feature>
<comment type="caution">
    <text evidence="8">The sequence shown here is derived from an EMBL/GenBank/DDBJ whole genome shotgun (WGS) entry which is preliminary data.</text>
</comment>
<gene>
    <name evidence="8" type="primary">punA_1</name>
    <name evidence="8" type="ORF">Pla111_06860</name>
</gene>
<dbReference type="EC" id="2.4.2.1" evidence="5"/>
<dbReference type="NCBIfam" id="TIGR01697">
    <property type="entry name" value="PNPH-PUNA-XAPA"/>
    <property type="match status" value="1"/>
</dbReference>
<evidence type="ECO:0000313" key="9">
    <source>
        <dbReference type="Proteomes" id="UP000318995"/>
    </source>
</evidence>
<dbReference type="AlphaFoldDB" id="A0A5C5WFP1"/>
<dbReference type="PANTHER" id="PTHR11904">
    <property type="entry name" value="METHYLTHIOADENOSINE/PURINE NUCLEOSIDE PHOSPHORYLASE"/>
    <property type="match status" value="1"/>
</dbReference>
<feature type="binding site" evidence="6">
    <location>
        <position position="197"/>
    </location>
    <ligand>
        <name>a purine D-ribonucleoside</name>
        <dbReference type="ChEBI" id="CHEBI:142355"/>
    </ligand>
</feature>
<dbReference type="UniPathway" id="UPA00606"/>
<keyword evidence="9" id="KW-1185">Reference proteome</keyword>
<dbReference type="GO" id="GO:0009116">
    <property type="term" value="P:nucleoside metabolic process"/>
    <property type="evidence" value="ECO:0007669"/>
    <property type="project" value="InterPro"/>
</dbReference>
<feature type="binding site" evidence="6">
    <location>
        <position position="239"/>
    </location>
    <ligand>
        <name>a purine D-ribonucleoside</name>
        <dbReference type="ChEBI" id="CHEBI:142355"/>
    </ligand>
</feature>
<dbReference type="InterPro" id="IPR011268">
    <property type="entry name" value="Purine_phosphorylase"/>
</dbReference>
<evidence type="ECO:0000259" key="7">
    <source>
        <dbReference type="Pfam" id="PF01048"/>
    </source>
</evidence>
<dbReference type="GO" id="GO:0004731">
    <property type="term" value="F:purine-nucleoside phosphorylase activity"/>
    <property type="evidence" value="ECO:0007669"/>
    <property type="project" value="UniProtKB-EC"/>
</dbReference>
<accession>A0A5C5WFP1</accession>
<feature type="binding site" evidence="6">
    <location>
        <position position="117"/>
    </location>
    <ligand>
        <name>phosphate</name>
        <dbReference type="ChEBI" id="CHEBI:43474"/>
    </ligand>
</feature>
<evidence type="ECO:0000256" key="2">
    <source>
        <dbReference type="ARBA" id="ARBA00006751"/>
    </source>
</evidence>
<evidence type="ECO:0000256" key="3">
    <source>
        <dbReference type="ARBA" id="ARBA00022676"/>
    </source>
</evidence>
<dbReference type="PIRSF" id="PIRSF000477">
    <property type="entry name" value="PurNPase"/>
    <property type="match status" value="1"/>
</dbReference>
<dbReference type="InterPro" id="IPR035994">
    <property type="entry name" value="Nucleoside_phosphorylase_sf"/>
</dbReference>
<reference evidence="8 9" key="1">
    <citation type="submission" date="2019-02" db="EMBL/GenBank/DDBJ databases">
        <title>Deep-cultivation of Planctomycetes and their phenomic and genomic characterization uncovers novel biology.</title>
        <authorList>
            <person name="Wiegand S."/>
            <person name="Jogler M."/>
            <person name="Boedeker C."/>
            <person name="Pinto D."/>
            <person name="Vollmers J."/>
            <person name="Rivas-Marin E."/>
            <person name="Kohn T."/>
            <person name="Peeters S.H."/>
            <person name="Heuer A."/>
            <person name="Rast P."/>
            <person name="Oberbeckmann S."/>
            <person name="Bunk B."/>
            <person name="Jeske O."/>
            <person name="Meyerdierks A."/>
            <person name="Storesund J.E."/>
            <person name="Kallscheuer N."/>
            <person name="Luecker S."/>
            <person name="Lage O.M."/>
            <person name="Pohl T."/>
            <person name="Merkel B.J."/>
            <person name="Hornburger P."/>
            <person name="Mueller R.-W."/>
            <person name="Bruemmer F."/>
            <person name="Labrenz M."/>
            <person name="Spormann A.M."/>
            <person name="Op Den Camp H."/>
            <person name="Overmann J."/>
            <person name="Amann R."/>
            <person name="Jetten M.S.M."/>
            <person name="Mascher T."/>
            <person name="Medema M.H."/>
            <person name="Devos D.P."/>
            <person name="Kaster A.-K."/>
            <person name="Ovreas L."/>
            <person name="Rohde M."/>
            <person name="Galperin M.Y."/>
            <person name="Jogler C."/>
        </authorList>
    </citation>
    <scope>NUCLEOTIDE SEQUENCE [LARGE SCALE GENOMIC DNA]</scope>
    <source>
        <strain evidence="8 9">Pla111</strain>
    </source>
</reference>
<dbReference type="CDD" id="cd09009">
    <property type="entry name" value="PNP-EcPNPII_like"/>
    <property type="match status" value="1"/>
</dbReference>
<comment type="pathway">
    <text evidence="1 5">Purine metabolism; purine nucleoside salvage.</text>
</comment>
<dbReference type="PANTHER" id="PTHR11904:SF9">
    <property type="entry name" value="PURINE NUCLEOSIDE PHOSPHORYLASE-RELATED"/>
    <property type="match status" value="1"/>
</dbReference>
<evidence type="ECO:0000256" key="1">
    <source>
        <dbReference type="ARBA" id="ARBA00005058"/>
    </source>
</evidence>
<sequence>MKHLFGAVEEAAAAIRTAINSVTPRVGIILGSGLGDLAHEIHQPIALPYADLPHFPRSTAAGHAGRLMVGKLGDTGQSVVALQGRFHLYEGWNAQQAAFPVWVLNQLGVNTLLVSNAAGGLNPRYQVGDVMLIDDHINFMFQNPLRGVNDDRLGPRFPDMSAPYDQPLMELAEAVARREGFFCPRGVYVGMLGPTYETRAEYRMARRLGGDAAGMSTVPEVVAAAHCGMRVLGLSTITNACSPDQLGETTHEEVIAAAASAGKKLQAIVEAVVLASS</sequence>
<evidence type="ECO:0000256" key="4">
    <source>
        <dbReference type="ARBA" id="ARBA00022679"/>
    </source>
</evidence>